<name>A0A1G8E8S7_CHIFI</name>
<feature type="signal peptide" evidence="1">
    <location>
        <begin position="1"/>
        <end position="18"/>
    </location>
</feature>
<evidence type="ECO:0000313" key="3">
    <source>
        <dbReference type="EMBL" id="SDH66336.1"/>
    </source>
</evidence>
<dbReference type="InterPro" id="IPR050491">
    <property type="entry name" value="AmpC-like"/>
</dbReference>
<dbReference type="InterPro" id="IPR001466">
    <property type="entry name" value="Beta-lactam-related"/>
</dbReference>
<evidence type="ECO:0000313" key="4">
    <source>
        <dbReference type="Proteomes" id="UP000199045"/>
    </source>
</evidence>
<dbReference type="Proteomes" id="UP000199045">
    <property type="component" value="Unassembled WGS sequence"/>
</dbReference>
<organism evidence="3 4">
    <name type="scientific">Chitinophaga filiformis</name>
    <name type="common">Myxococcus filiformis</name>
    <name type="synonym">Flexibacter filiformis</name>
    <dbReference type="NCBI Taxonomy" id="104663"/>
    <lineage>
        <taxon>Bacteria</taxon>
        <taxon>Pseudomonadati</taxon>
        <taxon>Bacteroidota</taxon>
        <taxon>Chitinophagia</taxon>
        <taxon>Chitinophagales</taxon>
        <taxon>Chitinophagaceae</taxon>
        <taxon>Chitinophaga</taxon>
    </lineage>
</organism>
<dbReference type="InterPro" id="IPR012338">
    <property type="entry name" value="Beta-lactam/transpept-like"/>
</dbReference>
<dbReference type="Gene3D" id="3.40.710.10">
    <property type="entry name" value="DD-peptidase/beta-lactamase superfamily"/>
    <property type="match status" value="2"/>
</dbReference>
<dbReference type="PANTHER" id="PTHR46825:SF9">
    <property type="entry name" value="BETA-LACTAMASE-RELATED DOMAIN-CONTAINING PROTEIN"/>
    <property type="match status" value="1"/>
</dbReference>
<dbReference type="RefSeq" id="WP_176842522.1">
    <property type="nucleotide sequence ID" value="NZ_FNBN01000017.1"/>
</dbReference>
<sequence>MKYWCILILSACTNLALAQQYQDIRVARFVSGLDSIRLQLKIPGMAVAVKQDRNILLKQGLGFANLKDQVRATAQTSFRVASVTKTFTSTLIMQLVAQGKLNLDDPISKYDLDLGNPDITVRQLLTHTSEGTPGMAYQYNGYRFGLLGVVMEKASGMPFYRLLMENILIPLKMTSSAPFISLHQLYEYRKINPEILPYFDTAFNRLAVPYNMTAAGDIMRMEYSGEFGAFGGLVTTPGDLLKYSDAIDSNLFITAALQKQVFTPNRTRNGAITPYGLGWFVQQYRGMDYYWHYGQTPGESALFVKVPALRLTLAVTCNTDKLSQPFQLGDGDLFMSPVAQLFYHCFIQRGEQPPHDLSNKELIDGATMALLNGDSLKARSFYALYKKNNPVNDQAIPQGKMISGIGEVGINKELSRPFTLSRPVRLRIYGVGENCSGDGSSWCDYGWITDHTGKIVWTMQGQAATHAGGALKNQKVDMVITLPAGSYTLHYKSDNGHAFNSWDSLPPDLFFWGILIFDATK</sequence>
<dbReference type="SUPFAM" id="SSF56601">
    <property type="entry name" value="beta-lactamase/transpeptidase-like"/>
    <property type="match status" value="1"/>
</dbReference>
<dbReference type="EMBL" id="FNBN01000017">
    <property type="protein sequence ID" value="SDH66336.1"/>
    <property type="molecule type" value="Genomic_DNA"/>
</dbReference>
<dbReference type="STRING" id="104663.SAMN04488121_11736"/>
<accession>A0A1G8E8S7</accession>
<reference evidence="4" key="1">
    <citation type="submission" date="2016-10" db="EMBL/GenBank/DDBJ databases">
        <authorList>
            <person name="Varghese N."/>
            <person name="Submissions S."/>
        </authorList>
    </citation>
    <scope>NUCLEOTIDE SEQUENCE [LARGE SCALE GENOMIC DNA]</scope>
    <source>
        <strain evidence="4">DSM 527</strain>
    </source>
</reference>
<evidence type="ECO:0000256" key="1">
    <source>
        <dbReference type="SAM" id="SignalP"/>
    </source>
</evidence>
<protein>
    <submittedName>
        <fullName evidence="3">CubicO group peptidase, beta-lactamase class C family</fullName>
    </submittedName>
</protein>
<feature type="domain" description="Beta-lactamase-related" evidence="2">
    <location>
        <begin position="39"/>
        <end position="324"/>
    </location>
</feature>
<gene>
    <name evidence="3" type="ORF">SAMN04488121_11736</name>
</gene>
<dbReference type="AlphaFoldDB" id="A0A1G8E8S7"/>
<dbReference type="Pfam" id="PF00144">
    <property type="entry name" value="Beta-lactamase"/>
    <property type="match status" value="1"/>
</dbReference>
<evidence type="ECO:0000259" key="2">
    <source>
        <dbReference type="Pfam" id="PF00144"/>
    </source>
</evidence>
<feature type="chain" id="PRO_5011551953" evidence="1">
    <location>
        <begin position="19"/>
        <end position="521"/>
    </location>
</feature>
<proteinExistence type="predicted"/>
<keyword evidence="1" id="KW-0732">Signal</keyword>
<dbReference type="PANTHER" id="PTHR46825">
    <property type="entry name" value="D-ALANYL-D-ALANINE-CARBOXYPEPTIDASE/ENDOPEPTIDASE AMPH"/>
    <property type="match status" value="1"/>
</dbReference>